<dbReference type="OMA" id="YLTIMDI"/>
<name>A0A2H3CTC4_ARMGA</name>
<keyword evidence="2" id="KW-1185">Reference proteome</keyword>
<protein>
    <submittedName>
        <fullName evidence="1">Uncharacterized protein</fullName>
    </submittedName>
</protein>
<sequence>INVNKETIYAPITDGGQNLLDIPTRNEAITVTWLRSYLNFGPERPMWAYAADVIIAHHTPTSEENVEPEQRMNIFLQLWKTSNS</sequence>
<dbReference type="InParanoid" id="A0A2H3CTC4"/>
<evidence type="ECO:0000313" key="1">
    <source>
        <dbReference type="EMBL" id="PBK86319.1"/>
    </source>
</evidence>
<dbReference type="STRING" id="47427.A0A2H3CTC4"/>
<evidence type="ECO:0000313" key="2">
    <source>
        <dbReference type="Proteomes" id="UP000217790"/>
    </source>
</evidence>
<dbReference type="AlphaFoldDB" id="A0A2H3CTC4"/>
<proteinExistence type="predicted"/>
<dbReference type="EMBL" id="KZ293685">
    <property type="protein sequence ID" value="PBK86319.1"/>
    <property type="molecule type" value="Genomic_DNA"/>
</dbReference>
<dbReference type="OrthoDB" id="2728078at2759"/>
<organism evidence="1 2">
    <name type="scientific">Armillaria gallica</name>
    <name type="common">Bulbous honey fungus</name>
    <name type="synonym">Armillaria bulbosa</name>
    <dbReference type="NCBI Taxonomy" id="47427"/>
    <lineage>
        <taxon>Eukaryota</taxon>
        <taxon>Fungi</taxon>
        <taxon>Dikarya</taxon>
        <taxon>Basidiomycota</taxon>
        <taxon>Agaricomycotina</taxon>
        <taxon>Agaricomycetes</taxon>
        <taxon>Agaricomycetidae</taxon>
        <taxon>Agaricales</taxon>
        <taxon>Marasmiineae</taxon>
        <taxon>Physalacriaceae</taxon>
        <taxon>Armillaria</taxon>
    </lineage>
</organism>
<gene>
    <name evidence="1" type="ORF">ARMGADRAFT_940902</name>
</gene>
<dbReference type="Proteomes" id="UP000217790">
    <property type="component" value="Unassembled WGS sequence"/>
</dbReference>
<accession>A0A2H3CTC4</accession>
<feature type="non-terminal residue" evidence="1">
    <location>
        <position position="1"/>
    </location>
</feature>
<reference evidence="2" key="1">
    <citation type="journal article" date="2017" name="Nat. Ecol. Evol.">
        <title>Genome expansion and lineage-specific genetic innovations in the forest pathogenic fungi Armillaria.</title>
        <authorList>
            <person name="Sipos G."/>
            <person name="Prasanna A.N."/>
            <person name="Walter M.C."/>
            <person name="O'Connor E."/>
            <person name="Balint B."/>
            <person name="Krizsan K."/>
            <person name="Kiss B."/>
            <person name="Hess J."/>
            <person name="Varga T."/>
            <person name="Slot J."/>
            <person name="Riley R."/>
            <person name="Boka B."/>
            <person name="Rigling D."/>
            <person name="Barry K."/>
            <person name="Lee J."/>
            <person name="Mihaltcheva S."/>
            <person name="LaButti K."/>
            <person name="Lipzen A."/>
            <person name="Waldron R."/>
            <person name="Moloney N.M."/>
            <person name="Sperisen C."/>
            <person name="Kredics L."/>
            <person name="Vagvoelgyi C."/>
            <person name="Patrignani A."/>
            <person name="Fitzpatrick D."/>
            <person name="Nagy I."/>
            <person name="Doyle S."/>
            <person name="Anderson J.B."/>
            <person name="Grigoriev I.V."/>
            <person name="Gueldener U."/>
            <person name="Muensterkoetter M."/>
            <person name="Nagy L.G."/>
        </authorList>
    </citation>
    <scope>NUCLEOTIDE SEQUENCE [LARGE SCALE GENOMIC DNA]</scope>
    <source>
        <strain evidence="2">Ar21-2</strain>
    </source>
</reference>